<dbReference type="AlphaFoldDB" id="F1KRI0"/>
<dbReference type="Pfam" id="PF15665">
    <property type="entry name" value="FAM184"/>
    <property type="match status" value="1"/>
</dbReference>
<feature type="region of interest" description="Disordered" evidence="3">
    <location>
        <begin position="667"/>
        <end position="686"/>
    </location>
</feature>
<evidence type="ECO:0000256" key="3">
    <source>
        <dbReference type="SAM" id="MobiDB-lite"/>
    </source>
</evidence>
<evidence type="ECO:0000259" key="4">
    <source>
        <dbReference type="Pfam" id="PF15665"/>
    </source>
</evidence>
<reference evidence="5" key="1">
    <citation type="journal article" date="2011" name="Genome Res.">
        <title>Deep small RNA sequencing from the nematode Ascaris reveals conservation, functional diversification, and novel developmental profiles.</title>
        <authorList>
            <person name="Wang J."/>
            <person name="Czech B."/>
            <person name="Crunk A."/>
            <person name="Wallace A."/>
            <person name="Mitreva M."/>
            <person name="Hannon G.J."/>
            <person name="Davis R.E."/>
        </authorList>
    </citation>
    <scope>NUCLEOTIDE SEQUENCE</scope>
</reference>
<accession>F1KRI0</accession>
<proteinExistence type="evidence at transcript level"/>
<dbReference type="PANTHER" id="PTHR18870:SF9">
    <property type="entry name" value="PROTEIN TAG-278-RELATED"/>
    <property type="match status" value="1"/>
</dbReference>
<feature type="coiled-coil region" evidence="2">
    <location>
        <begin position="173"/>
        <end position="519"/>
    </location>
</feature>
<feature type="compositionally biased region" description="Basic and acidic residues" evidence="3">
    <location>
        <begin position="1063"/>
        <end position="1088"/>
    </location>
</feature>
<feature type="domain" description="Protein FAM184A/B N-terminal" evidence="4">
    <location>
        <begin position="111"/>
        <end position="268"/>
    </location>
</feature>
<dbReference type="EMBL" id="JI164684">
    <property type="protein sequence ID" value="ADY40484.1"/>
    <property type="molecule type" value="mRNA"/>
</dbReference>
<feature type="compositionally biased region" description="Basic residues" evidence="3">
    <location>
        <begin position="39"/>
        <end position="50"/>
    </location>
</feature>
<keyword evidence="1 2" id="KW-0175">Coiled coil</keyword>
<feature type="region of interest" description="Disordered" evidence="3">
    <location>
        <begin position="995"/>
        <end position="1128"/>
    </location>
</feature>
<dbReference type="PANTHER" id="PTHR18870">
    <property type="entry name" value="PROTEIN TAG-278-RELATED"/>
    <property type="match status" value="1"/>
</dbReference>
<evidence type="ECO:0000256" key="2">
    <source>
        <dbReference type="SAM" id="Coils"/>
    </source>
</evidence>
<sequence>MTERFRERLGYLSDEFEERSMGSHLRSVSPNAPKAGSRSPHRSSRSPRPHKNVDSPSQPTVIRDSRPDIAAWPTPPNAQNRNSHQETCDEPTKLINMIKVAAASTGAPRGRETELKKKIQTLEDTVAEYERQKYNVMGTFSEYRERVAERERKLEAEYSSKIIALSEEVLGAKKDFEARMKSFQALQDKFEREKEQALEKLRQEHQKEIQLLEQRFSESQLLNLEQKYMIEIQRLEEERKSLKAEKERLGETFEMKLRRAQSLYETELTAAKMLYSKELEALRDHEEALKDELLARQDEFHDRLQELQHQSKRSREELATCKNEVTALEKRLQAKEAELLAISKELEEARNETNDSLRKLSKVESELQQTKQQYREQEEELQRKSNLLNIVETAKSKLEAVIRDLQTEVKALKNKVEFLEKERANLQSQSESQTQLQNSQVHALEAVLESVTKEKESTKEHYEGLLDKERQQAEEREYAMKKEFSAKLNELEEQYNALKEQLEQNAQRDKEELQGKTEQQISSLRSQNSILIVELNALKSKLNDRIDEGDDLPKLIDKMEELKADLEKSKERILEKEDEIKELKKQIEQENELNDDQLAVIRDEIRTELVNSGEFGCNDDEFKRLKEKVSVLEEEKRTEQTEREKLFELVKQLQTDNEHLNEQVKEFNDKTNSEANASEDDESNTSYNLKIERLMNDLREREKRIDQMEETQKRTKEEFESHLEERVEEETLKVTTMYEAKFEEVKREAEQERKKLGEEIVFLKEDSKAKSEQIEDLHSRVKNLLHEVTTIRAELDKKNIEIKNFSKKTDEYLRRRDNQQAQVLERRIINLNKEHEKTIDLMKEHEMELAAKLRKLQEEIRNKPELVSDGIQTDDLPQLKKETHQYSTQEQQTEPNEEELSTKIEELNNALKEKDEVIAHLREELFNQPCYEGSEHEGKKNRSQSVATGEHMAMCQRAASKFQTLVSQMTEKKDRSKLKNIDKVNAEGTNTECVELAKNKKDKEKEKKETEKEQDKREKEREREKERASKSSGTIHRAKSPSLLTRLRDRSPAKAKSPTMEMKTNDEKKHLLSPADAERTTVVEDRRRVSPSRQLFTRSKRDSSSQSTAALSPSLSKEESTKRPAWKF</sequence>
<evidence type="ECO:0000313" key="5">
    <source>
        <dbReference type="EMBL" id="ADY40484.1"/>
    </source>
</evidence>
<feature type="compositionally biased region" description="Basic and acidic residues" evidence="3">
    <location>
        <begin position="995"/>
        <end position="1029"/>
    </location>
</feature>
<feature type="region of interest" description="Disordered" evidence="3">
    <location>
        <begin position="1"/>
        <end position="89"/>
    </location>
</feature>
<protein>
    <submittedName>
        <fullName evidence="5">Tag-278</fullName>
    </submittedName>
</protein>
<feature type="coiled-coil region" evidence="2">
    <location>
        <begin position="897"/>
        <end position="924"/>
    </location>
</feature>
<name>F1KRI0_ASCSU</name>
<evidence type="ECO:0000256" key="1">
    <source>
        <dbReference type="ARBA" id="ARBA00023054"/>
    </source>
</evidence>
<organism evidence="5">
    <name type="scientific">Ascaris suum</name>
    <name type="common">Pig roundworm</name>
    <name type="synonym">Ascaris lumbricoides</name>
    <dbReference type="NCBI Taxonomy" id="6253"/>
    <lineage>
        <taxon>Eukaryota</taxon>
        <taxon>Metazoa</taxon>
        <taxon>Ecdysozoa</taxon>
        <taxon>Nematoda</taxon>
        <taxon>Chromadorea</taxon>
        <taxon>Rhabditida</taxon>
        <taxon>Spirurina</taxon>
        <taxon>Ascaridomorpha</taxon>
        <taxon>Ascaridoidea</taxon>
        <taxon>Ascarididae</taxon>
        <taxon>Ascaris</taxon>
    </lineage>
</organism>
<feature type="compositionally biased region" description="Low complexity" evidence="3">
    <location>
        <begin position="1104"/>
        <end position="1115"/>
    </location>
</feature>
<dbReference type="InterPro" id="IPR039478">
    <property type="entry name" value="FAM184A/B_N"/>
</dbReference>